<accession>A0AAU9DA15</accession>
<gene>
    <name evidence="2" type="ORF">KIMC2_10520</name>
</gene>
<sequence>MESLVGVTGFVGGNFARQHHFDRSYHSTDIKEAYGTKPDLLVYAGVRAEKFLANAHPEEDLVSIKDAIHNIEMINPKKLVLISTIDVYPVPNAVDEDTPIDHSTVQPYGKDRLYLEKWVRDNIDNSSIIRLPALFGPGLKKNFVSDLISLVPSMLSKEKYDELSSQSVDIKDSYQLQPNGFYQLIVKDQNKINLLRQEFIKLNFTSLNFTDSRTIFSFYNMEQIWQHTQTIIDNKIPLINMAVEPISAHELYNAVTGKDFKNIIRKDPLIYDFKTKYDRVFDGSNGYLVDKKTALSDLVKFIETNKQW</sequence>
<keyword evidence="3" id="KW-1185">Reference proteome</keyword>
<organism evidence="2 3">
    <name type="scientific">Xylocopilactobacillus apis</name>
    <dbReference type="NCBI Taxonomy" id="2932183"/>
    <lineage>
        <taxon>Bacteria</taxon>
        <taxon>Bacillati</taxon>
        <taxon>Bacillota</taxon>
        <taxon>Bacilli</taxon>
        <taxon>Lactobacillales</taxon>
        <taxon>Lactobacillaceae</taxon>
        <taxon>Xylocopilactobacillus</taxon>
    </lineage>
</organism>
<feature type="domain" description="NAD-dependent epimerase/dehydratase" evidence="1">
    <location>
        <begin position="61"/>
        <end position="155"/>
    </location>
</feature>
<dbReference type="Gene3D" id="3.40.50.720">
    <property type="entry name" value="NAD(P)-binding Rossmann-like Domain"/>
    <property type="match status" value="1"/>
</dbReference>
<evidence type="ECO:0000313" key="2">
    <source>
        <dbReference type="EMBL" id="BDR56490.1"/>
    </source>
</evidence>
<dbReference type="InterPro" id="IPR036291">
    <property type="entry name" value="NAD(P)-bd_dom_sf"/>
</dbReference>
<proteinExistence type="predicted"/>
<reference evidence="2 3" key="1">
    <citation type="journal article" date="2023" name="Microbiol. Spectr.">
        <title>Symbiosis of Carpenter Bees with Uncharacterized Lactic Acid Bacteria Showing NAD Auxotrophy.</title>
        <authorList>
            <person name="Kawasaki S."/>
            <person name="Ozawa K."/>
            <person name="Mori T."/>
            <person name="Yamamoto A."/>
            <person name="Ito M."/>
            <person name="Ohkuma M."/>
            <person name="Sakamoto M."/>
            <person name="Matsutani M."/>
        </authorList>
    </citation>
    <scope>NUCLEOTIDE SEQUENCE [LARGE SCALE GENOMIC DNA]</scope>
    <source>
        <strain evidence="2 3">KimC2</strain>
    </source>
</reference>
<dbReference type="Proteomes" id="UP001321804">
    <property type="component" value="Chromosome"/>
</dbReference>
<dbReference type="SUPFAM" id="SSF51735">
    <property type="entry name" value="NAD(P)-binding Rossmann-fold domains"/>
    <property type="match status" value="1"/>
</dbReference>
<name>A0AAU9DA15_9LACO</name>
<dbReference type="EMBL" id="AP026801">
    <property type="protein sequence ID" value="BDR56490.1"/>
    <property type="molecule type" value="Genomic_DNA"/>
</dbReference>
<dbReference type="InterPro" id="IPR001509">
    <property type="entry name" value="Epimerase_deHydtase"/>
</dbReference>
<dbReference type="Pfam" id="PF01370">
    <property type="entry name" value="Epimerase"/>
    <property type="match status" value="1"/>
</dbReference>
<dbReference type="KEGG" id="xak:KIMC2_10520"/>
<evidence type="ECO:0000313" key="3">
    <source>
        <dbReference type="Proteomes" id="UP001321804"/>
    </source>
</evidence>
<protein>
    <recommendedName>
        <fullName evidence="1">NAD-dependent epimerase/dehydratase domain-containing protein</fullName>
    </recommendedName>
</protein>
<dbReference type="RefSeq" id="WP_317698441.1">
    <property type="nucleotide sequence ID" value="NZ_AP026801.1"/>
</dbReference>
<evidence type="ECO:0000259" key="1">
    <source>
        <dbReference type="Pfam" id="PF01370"/>
    </source>
</evidence>
<dbReference type="AlphaFoldDB" id="A0AAU9DA15"/>